<name>A0ABR3LGY5_9TELE</name>
<reference evidence="4 5" key="1">
    <citation type="submission" date="2023-09" db="EMBL/GenBank/DDBJ databases">
        <authorList>
            <person name="Wang M."/>
        </authorList>
    </citation>
    <scope>NUCLEOTIDE SEQUENCE [LARGE SCALE GENOMIC DNA]</scope>
    <source>
        <strain evidence="4">GT-2023</strain>
        <tissue evidence="4">Liver</tissue>
    </source>
</reference>
<keyword evidence="1" id="KW-0788">Thiol protease</keyword>
<keyword evidence="1" id="KW-0645">Protease</keyword>
<dbReference type="PANTHER" id="PTHR24006">
    <property type="entry name" value="UBIQUITIN CARBOXYL-TERMINAL HYDROLASE"/>
    <property type="match status" value="1"/>
</dbReference>
<dbReference type="InterPro" id="IPR018200">
    <property type="entry name" value="USP_CS"/>
</dbReference>
<evidence type="ECO:0000313" key="5">
    <source>
        <dbReference type="Proteomes" id="UP001558613"/>
    </source>
</evidence>
<comment type="catalytic activity">
    <reaction evidence="1">
        <text>Thiol-dependent hydrolysis of ester, thioester, amide, peptide and isopeptide bonds formed by the C-terminal Gly of ubiquitin (a 76-residue protein attached to proteins as an intracellular targeting signal).</text>
        <dbReference type="EC" id="3.4.19.12"/>
    </reaction>
</comment>
<feature type="domain" description="USP" evidence="3">
    <location>
        <begin position="294"/>
        <end position="579"/>
    </location>
</feature>
<dbReference type="EMBL" id="JAYMGO010000022">
    <property type="protein sequence ID" value="KAL1250932.1"/>
    <property type="molecule type" value="Genomic_DNA"/>
</dbReference>
<feature type="compositionally biased region" description="Polar residues" evidence="2">
    <location>
        <begin position="217"/>
        <end position="233"/>
    </location>
</feature>
<dbReference type="InterPro" id="IPR038765">
    <property type="entry name" value="Papain-like_cys_pep_sf"/>
</dbReference>
<feature type="region of interest" description="Disordered" evidence="2">
    <location>
        <begin position="688"/>
        <end position="707"/>
    </location>
</feature>
<feature type="region of interest" description="Disordered" evidence="2">
    <location>
        <begin position="88"/>
        <end position="158"/>
    </location>
</feature>
<feature type="region of interest" description="Disordered" evidence="2">
    <location>
        <begin position="216"/>
        <end position="241"/>
    </location>
</feature>
<keyword evidence="5" id="KW-1185">Reference proteome</keyword>
<feature type="region of interest" description="Disordered" evidence="2">
    <location>
        <begin position="584"/>
        <end position="618"/>
    </location>
</feature>
<comment type="caution">
    <text evidence="4">The sequence shown here is derived from an EMBL/GenBank/DDBJ whole genome shotgun (WGS) entry which is preliminary data.</text>
</comment>
<proteinExistence type="inferred from homology"/>
<dbReference type="EC" id="3.4.19.12" evidence="1"/>
<dbReference type="PROSITE" id="PS00972">
    <property type="entry name" value="USP_1"/>
    <property type="match status" value="1"/>
</dbReference>
<gene>
    <name evidence="4" type="ORF">QQF64_018728</name>
</gene>
<feature type="non-terminal residue" evidence="4">
    <location>
        <position position="707"/>
    </location>
</feature>
<feature type="compositionally biased region" description="Basic and acidic residues" evidence="2">
    <location>
        <begin position="689"/>
        <end position="700"/>
    </location>
</feature>
<dbReference type="PANTHER" id="PTHR24006:SF899">
    <property type="entry name" value="UBIQUITIN CARBOXYL-TERMINAL HYDROLASE"/>
    <property type="match status" value="1"/>
</dbReference>
<dbReference type="PROSITE" id="PS50235">
    <property type="entry name" value="USP_3"/>
    <property type="match status" value="1"/>
</dbReference>
<evidence type="ECO:0000256" key="1">
    <source>
        <dbReference type="RuleBase" id="RU366025"/>
    </source>
</evidence>
<dbReference type="InterPro" id="IPR001394">
    <property type="entry name" value="Peptidase_C19_UCH"/>
</dbReference>
<feature type="compositionally biased region" description="Basic and acidic residues" evidence="2">
    <location>
        <begin position="126"/>
        <end position="142"/>
    </location>
</feature>
<protein>
    <recommendedName>
        <fullName evidence="1">Ubiquitin carboxyl-terminal hydrolase</fullName>
        <ecNumber evidence="1">3.4.19.12</ecNumber>
    </recommendedName>
</protein>
<dbReference type="InterPro" id="IPR050164">
    <property type="entry name" value="Peptidase_C19"/>
</dbReference>
<dbReference type="PROSITE" id="PS00973">
    <property type="entry name" value="USP_2"/>
    <property type="match status" value="1"/>
</dbReference>
<accession>A0ABR3LGY5</accession>
<dbReference type="InterPro" id="IPR028889">
    <property type="entry name" value="USP"/>
</dbReference>
<dbReference type="Pfam" id="PF00443">
    <property type="entry name" value="UCH"/>
    <property type="match status" value="1"/>
</dbReference>
<sequence length="707" mass="80888">MIFNVVRKHLQPHVHRSAINTRYSFCSSNIFQDVGKLNQTQFPNIWENLILQDFNVSELKRLPTIILLQIHNSSVIILPKYINNMDSRDSTLKDPDNSQTDPRCNPGIEDMNRNDDKKARALSPDGQKDPLERPSKKMKVMDATEAATTPEETKDRRKITDTVSEIDTYTSLDNGVKQDNISPNATQLNHNKDHFYVDNEVSGNMTTEQNLPAALNISDSDTQNKENPSQTETTDIEMRPPDTYLDHQPAKSVITSENVLQEIVVSATPDIKPIIDKLPKEENHPSPAKRRGYRGLRNQGATCYLNAVLQTLFMTEDFRKVIMDLHEDSKKKMKGLFFELQKLFKNLESYNKSASGSVTTYGVTKALEIRNVCEQQDAAEYYQKILSMIEPKAAKIFQGQKKHLTTCIHGNHDPAEELISFFSLAISMDSDQHTINIMKSFNAQFEVMHMDGEDQLYCETCNKMVDMEMRCIISELPDVLTLHLQRFYLDYNYMIYKKNNRRVEIPLQLEVQDHHLYELFAIVNHTGSLSGGHYYADIKSFEDQQWYEFNDSSVQRIPDTYDVRHITSDMAFLLFFRKSHVMRSDKSEGPQNNRTSNSEDSVILPHQHPDHISTNIENNHDFTANDEQDLSALMNTSDSDTESKANSSQTVTLEIEMKSPDASSSAAEANNKSMSENLLQEIVVSVTKPIKEKQPEEDNHLSLTKKQ</sequence>
<evidence type="ECO:0000259" key="3">
    <source>
        <dbReference type="PROSITE" id="PS50235"/>
    </source>
</evidence>
<keyword evidence="1" id="KW-0833">Ubl conjugation pathway</keyword>
<dbReference type="SUPFAM" id="SSF54001">
    <property type="entry name" value="Cysteine proteinases"/>
    <property type="match status" value="1"/>
</dbReference>
<organism evidence="4 5">
    <name type="scientific">Cirrhinus molitorella</name>
    <name type="common">mud carp</name>
    <dbReference type="NCBI Taxonomy" id="172907"/>
    <lineage>
        <taxon>Eukaryota</taxon>
        <taxon>Metazoa</taxon>
        <taxon>Chordata</taxon>
        <taxon>Craniata</taxon>
        <taxon>Vertebrata</taxon>
        <taxon>Euteleostomi</taxon>
        <taxon>Actinopterygii</taxon>
        <taxon>Neopterygii</taxon>
        <taxon>Teleostei</taxon>
        <taxon>Ostariophysi</taxon>
        <taxon>Cypriniformes</taxon>
        <taxon>Cyprinidae</taxon>
        <taxon>Labeoninae</taxon>
        <taxon>Labeonini</taxon>
        <taxon>Cirrhinus</taxon>
    </lineage>
</organism>
<feature type="compositionally biased region" description="Basic and acidic residues" evidence="2">
    <location>
        <begin position="110"/>
        <end position="119"/>
    </location>
</feature>
<keyword evidence="1" id="KW-0378">Hydrolase</keyword>
<evidence type="ECO:0000313" key="4">
    <source>
        <dbReference type="EMBL" id="KAL1250932.1"/>
    </source>
</evidence>
<evidence type="ECO:0000256" key="2">
    <source>
        <dbReference type="SAM" id="MobiDB-lite"/>
    </source>
</evidence>
<comment type="similarity">
    <text evidence="1">Belongs to the peptidase C19 family.</text>
</comment>
<dbReference type="Proteomes" id="UP001558613">
    <property type="component" value="Unassembled WGS sequence"/>
</dbReference>
<dbReference type="Gene3D" id="3.90.70.10">
    <property type="entry name" value="Cysteine proteinases"/>
    <property type="match status" value="1"/>
</dbReference>
<feature type="compositionally biased region" description="Polar residues" evidence="2">
    <location>
        <begin position="589"/>
        <end position="600"/>
    </location>
</feature>